<dbReference type="OrthoDB" id="9758700at2"/>
<keyword evidence="6" id="KW-1185">Reference proteome</keyword>
<dbReference type="RefSeq" id="WP_002640003.1">
    <property type="nucleotide sequence ID" value="NZ_CP012109.1"/>
</dbReference>
<evidence type="ECO:0000259" key="4">
    <source>
        <dbReference type="PROSITE" id="PS50887"/>
    </source>
</evidence>
<evidence type="ECO:0000313" key="6">
    <source>
        <dbReference type="Proteomes" id="UP000009026"/>
    </source>
</evidence>
<dbReference type="InterPro" id="IPR024615">
    <property type="entry name" value="CRISPR-assoc_Cmr2_N"/>
</dbReference>
<name>A0A0H4X8M0_9BACT</name>
<keyword evidence="1" id="KW-0547">Nucleotide-binding</keyword>
<dbReference type="InterPro" id="IPR043128">
    <property type="entry name" value="Rev_trsase/Diguanyl_cyclase"/>
</dbReference>
<dbReference type="Pfam" id="PF22335">
    <property type="entry name" value="Cas10-Cmr2_palm2"/>
    <property type="match status" value="1"/>
</dbReference>
<dbReference type="InterPro" id="IPR000160">
    <property type="entry name" value="GGDEF_dom"/>
</dbReference>
<dbReference type="CDD" id="cd09679">
    <property type="entry name" value="Cas10_III"/>
    <property type="match status" value="1"/>
</dbReference>
<evidence type="ECO:0000256" key="3">
    <source>
        <dbReference type="SAM" id="MobiDB-lite"/>
    </source>
</evidence>
<dbReference type="NCBIfam" id="TIGR02577">
    <property type="entry name" value="cas_TM1794_Cmr2"/>
    <property type="match status" value="1"/>
</dbReference>
<proteinExistence type="predicted"/>
<dbReference type="STRING" id="1297742.A176_007250"/>
<evidence type="ECO:0000313" key="5">
    <source>
        <dbReference type="EMBL" id="AKQ70338.1"/>
    </source>
</evidence>
<protein>
    <submittedName>
        <fullName evidence="5">CRISPR-associated RAMP Cmr2</fullName>
    </submittedName>
</protein>
<organism evidence="5 6">
    <name type="scientific">Pseudomyxococcus hansupus</name>
    <dbReference type="NCBI Taxonomy" id="1297742"/>
    <lineage>
        <taxon>Bacteria</taxon>
        <taxon>Pseudomonadati</taxon>
        <taxon>Myxococcota</taxon>
        <taxon>Myxococcia</taxon>
        <taxon>Myxococcales</taxon>
        <taxon>Cystobacterineae</taxon>
        <taxon>Myxococcaceae</taxon>
        <taxon>Pseudomyxococcus</taxon>
    </lineage>
</organism>
<feature type="domain" description="GGDEF" evidence="4">
    <location>
        <begin position="318"/>
        <end position="459"/>
    </location>
</feature>
<dbReference type="KEGG" id="mym:A176_007250"/>
<dbReference type="eggNOG" id="COG1353">
    <property type="taxonomic scope" value="Bacteria"/>
</dbReference>
<dbReference type="GO" id="GO:0051607">
    <property type="term" value="P:defense response to virus"/>
    <property type="evidence" value="ECO:0007669"/>
    <property type="project" value="UniProtKB-KW"/>
</dbReference>
<dbReference type="AlphaFoldDB" id="A0A0H4X8M0"/>
<evidence type="ECO:0000256" key="2">
    <source>
        <dbReference type="ARBA" id="ARBA00023118"/>
    </source>
</evidence>
<dbReference type="Gene3D" id="3.30.70.270">
    <property type="match status" value="1"/>
</dbReference>
<dbReference type="GO" id="GO:0000166">
    <property type="term" value="F:nucleotide binding"/>
    <property type="evidence" value="ECO:0007669"/>
    <property type="project" value="UniProtKB-KW"/>
</dbReference>
<dbReference type="Pfam" id="PF12469">
    <property type="entry name" value="Cmr2_N"/>
    <property type="match status" value="1"/>
</dbReference>
<dbReference type="PATRIC" id="fig|1297742.4.peg.7369"/>
<dbReference type="Proteomes" id="UP000009026">
    <property type="component" value="Chromosome"/>
</dbReference>
<dbReference type="InterPro" id="IPR038242">
    <property type="entry name" value="Cmr2_N"/>
</dbReference>
<reference evidence="5 6" key="1">
    <citation type="journal article" date="2016" name="PLoS ONE">
        <title>Complete Genome Sequence and Comparative Genomics of a Novel Myxobacterium Myxococcus hansupus.</title>
        <authorList>
            <person name="Sharma G."/>
            <person name="Narwani T."/>
            <person name="Subramanian S."/>
        </authorList>
    </citation>
    <scope>NUCLEOTIDE SEQUENCE [LARGE SCALE GENOMIC DNA]</scope>
    <source>
        <strain evidence="6">mixupus</strain>
    </source>
</reference>
<accession>A0A0H4X8M0</accession>
<dbReference type="EMBL" id="CP012109">
    <property type="protein sequence ID" value="AKQ70338.1"/>
    <property type="molecule type" value="Genomic_DNA"/>
</dbReference>
<gene>
    <name evidence="5" type="ORF">A176_007250</name>
</gene>
<dbReference type="InterPro" id="IPR013407">
    <property type="entry name" value="CRISPR-assoc_prot_Cmr2"/>
</dbReference>
<evidence type="ECO:0000256" key="1">
    <source>
        <dbReference type="ARBA" id="ARBA00022741"/>
    </source>
</evidence>
<sequence length="596" mass="64711">MKHVIVLKVGPVQGYIAQARRTRDLWYGSQLLSKLAREMARSLEASGASLIFPHPDQVRDTSTGVANKVVALVEDAPEQAARRARDAAKSLLRAEWKRVFDKCEALLILGAEALAEEQLDSFLEVHAAWALVEDAPTGYATALHEAERALEARRGLREFAPWKQTPPDGTHKSSLDGARPSLLRRDREKGRLWSALRIGLREELDALGVLKRAGGTPGQFVPVPSIGLAAWLQAARARHPELLARLKEACKALAFQSVSTRSRPWVEAFPYDGQLLHPERLQPYFEEYAIPEARQAAARFGRDFVEPLRRAMKTEPFPYVACLVADGDRMGHALEQLAKRPDGHQAHQRVSRALAGFTQEAKRIVEVNHRGVLVYAGGDDVLAFVTPMDAPACAQALATAFRTALEAALAGTGADVPTLSVGVGVGHVLESLGELLTLGRRAETAAKKAGRNALALLVAKHAGRERLWTAPWTADPVGQLEKDVALLTRDTLPLPLGKVHEVAALARRFPAGTADAPTLAQLLKDEAGRILARTEAGRAPKPLTPAEVGLELSTDPHAHESPWVALERWSSRLLVADTFARAGRGLASAEDKEGAR</sequence>
<feature type="region of interest" description="Disordered" evidence="3">
    <location>
        <begin position="159"/>
        <end position="179"/>
    </location>
</feature>
<dbReference type="PROSITE" id="PS50887">
    <property type="entry name" value="GGDEF"/>
    <property type="match status" value="1"/>
</dbReference>
<dbReference type="InterPro" id="IPR054767">
    <property type="entry name" value="Cas10-Cmr2_palm2"/>
</dbReference>
<dbReference type="Gene3D" id="3.30.70.2220">
    <property type="entry name" value="CRISPR-Cas system, Cmr2 subunit, D1 domain, cysteine cluster"/>
    <property type="match status" value="1"/>
</dbReference>
<keyword evidence="2" id="KW-0051">Antiviral defense</keyword>